<evidence type="ECO:0000313" key="1">
    <source>
        <dbReference type="EMBL" id="VYU80864.1"/>
    </source>
</evidence>
<dbReference type="AlphaFoldDB" id="A0A6N3HV06"/>
<dbReference type="RefSeq" id="WP_156567700.1">
    <property type="nucleotide sequence ID" value="NZ_CACRTZ010000037.1"/>
</dbReference>
<reference evidence="1" key="1">
    <citation type="submission" date="2019-11" db="EMBL/GenBank/DDBJ databases">
        <authorList>
            <person name="Feng L."/>
        </authorList>
    </citation>
    <scope>NUCLEOTIDE SEQUENCE</scope>
    <source>
        <strain evidence="1">EMassiliensisLFYP7</strain>
    </source>
</reference>
<organism evidence="1">
    <name type="scientific">Phytobacter massiliensis</name>
    <dbReference type="NCBI Taxonomy" id="1485952"/>
    <lineage>
        <taxon>Bacteria</taxon>
        <taxon>Pseudomonadati</taxon>
        <taxon>Pseudomonadota</taxon>
        <taxon>Gammaproteobacteria</taxon>
        <taxon>Enterobacterales</taxon>
        <taxon>Enterobacteriaceae</taxon>
        <taxon>Phytobacter</taxon>
    </lineage>
</organism>
<sequence>MLAEQEKRVTLSDIFPASGAQQAIEFNETNDGFAAVDRHMVPDSSSVLLISFCGLTFYARLCGEAVITEDGEAIEGEAAEEVEVLGRVSFFINGTDADDIPS</sequence>
<proteinExistence type="predicted"/>
<dbReference type="EMBL" id="CACRTZ010000037">
    <property type="protein sequence ID" value="VYU80864.1"/>
    <property type="molecule type" value="Genomic_DNA"/>
</dbReference>
<gene>
    <name evidence="1" type="ORF">EMLFYP7_04501</name>
</gene>
<name>A0A6N3HV06_9ENTR</name>
<protein>
    <submittedName>
        <fullName evidence="1">Uncharacterized protein</fullName>
    </submittedName>
</protein>
<accession>A0A6N3HV06</accession>